<dbReference type="InterPro" id="IPR001202">
    <property type="entry name" value="WW_dom"/>
</dbReference>
<feature type="domain" description="FF" evidence="5">
    <location>
        <begin position="718"/>
        <end position="784"/>
    </location>
</feature>
<dbReference type="GO" id="GO:0070063">
    <property type="term" value="F:RNA polymerase binding"/>
    <property type="evidence" value="ECO:0007669"/>
    <property type="project" value="InterPro"/>
</dbReference>
<feature type="domain" description="FF" evidence="5">
    <location>
        <begin position="372"/>
        <end position="425"/>
    </location>
</feature>
<dbReference type="Gene3D" id="1.10.10.440">
    <property type="entry name" value="FF domain"/>
    <property type="match status" value="6"/>
</dbReference>
<dbReference type="SUPFAM" id="SSF51045">
    <property type="entry name" value="WW domain"/>
    <property type="match status" value="3"/>
</dbReference>
<keyword evidence="7" id="KW-1185">Reference proteome</keyword>
<evidence type="ECO:0000259" key="4">
    <source>
        <dbReference type="PROSITE" id="PS50020"/>
    </source>
</evidence>
<feature type="domain" description="FF" evidence="5">
    <location>
        <begin position="438"/>
        <end position="492"/>
    </location>
</feature>
<dbReference type="SMART" id="SM00441">
    <property type="entry name" value="FF"/>
    <property type="match status" value="6"/>
</dbReference>
<dbReference type="InterPro" id="IPR002713">
    <property type="entry name" value="FF_domain"/>
</dbReference>
<dbReference type="GO" id="GO:0005634">
    <property type="term" value="C:nucleus"/>
    <property type="evidence" value="ECO:0007669"/>
    <property type="project" value="TreeGrafter"/>
</dbReference>
<evidence type="ECO:0000256" key="2">
    <source>
        <dbReference type="SAM" id="Coils"/>
    </source>
</evidence>
<dbReference type="AlphaFoldDB" id="A0A177B9C8"/>
<feature type="domain" description="FF" evidence="5">
    <location>
        <begin position="659"/>
        <end position="717"/>
    </location>
</feature>
<feature type="region of interest" description="Disordered" evidence="3">
    <location>
        <begin position="330"/>
        <end position="359"/>
    </location>
</feature>
<dbReference type="Pfam" id="PF00397">
    <property type="entry name" value="WW"/>
    <property type="match status" value="1"/>
</dbReference>
<evidence type="ECO:0000259" key="5">
    <source>
        <dbReference type="PROSITE" id="PS51676"/>
    </source>
</evidence>
<dbReference type="FunFam" id="2.20.70.10:FF:000049">
    <property type="entry name" value="Transcription elongation regulator 1-like"/>
    <property type="match status" value="1"/>
</dbReference>
<dbReference type="EMBL" id="LWCA01000104">
    <property type="protein sequence ID" value="OAF70856.1"/>
    <property type="molecule type" value="Genomic_DNA"/>
</dbReference>
<name>A0A177B9C8_9BILA</name>
<accession>A0A177B9C8</accession>
<dbReference type="PROSITE" id="PS51676">
    <property type="entry name" value="FF"/>
    <property type="match status" value="5"/>
</dbReference>
<feature type="domain" description="WW" evidence="4">
    <location>
        <begin position="199"/>
        <end position="232"/>
    </location>
</feature>
<dbReference type="PANTHER" id="PTHR15377">
    <property type="entry name" value="TRANSCRIPTION ELONGATION REGULATOR 1"/>
    <property type="match status" value="1"/>
</dbReference>
<dbReference type="Gene3D" id="2.20.70.10">
    <property type="match status" value="3"/>
</dbReference>
<feature type="coiled-coil region" evidence="2">
    <location>
        <begin position="712"/>
        <end position="739"/>
    </location>
</feature>
<feature type="domain" description="WW" evidence="4">
    <location>
        <begin position="147"/>
        <end position="174"/>
    </location>
</feature>
<proteinExistence type="predicted"/>
<evidence type="ECO:0000313" key="6">
    <source>
        <dbReference type="EMBL" id="OAF70856.1"/>
    </source>
</evidence>
<feature type="domain" description="WW" evidence="4">
    <location>
        <begin position="273"/>
        <end position="300"/>
    </location>
</feature>
<dbReference type="GO" id="GO:0003712">
    <property type="term" value="F:transcription coregulator activity"/>
    <property type="evidence" value="ECO:0007669"/>
    <property type="project" value="TreeGrafter"/>
</dbReference>
<evidence type="ECO:0000256" key="3">
    <source>
        <dbReference type="SAM" id="MobiDB-lite"/>
    </source>
</evidence>
<keyword evidence="2" id="KW-0175">Coiled coil</keyword>
<dbReference type="InterPro" id="IPR045148">
    <property type="entry name" value="TCRG1-like"/>
</dbReference>
<dbReference type="InterPro" id="IPR036517">
    <property type="entry name" value="FF_domain_sf"/>
</dbReference>
<dbReference type="PROSITE" id="PS01159">
    <property type="entry name" value="WW_DOMAIN_1"/>
    <property type="match status" value="1"/>
</dbReference>
<dbReference type="PROSITE" id="PS50020">
    <property type="entry name" value="WW_DOMAIN_2"/>
    <property type="match status" value="3"/>
</dbReference>
<organism evidence="6 7">
    <name type="scientific">Intoshia linei</name>
    <dbReference type="NCBI Taxonomy" id="1819745"/>
    <lineage>
        <taxon>Eukaryota</taxon>
        <taxon>Metazoa</taxon>
        <taxon>Spiralia</taxon>
        <taxon>Lophotrochozoa</taxon>
        <taxon>Mesozoa</taxon>
        <taxon>Orthonectida</taxon>
        <taxon>Rhopaluridae</taxon>
        <taxon>Intoshia</taxon>
    </lineage>
</organism>
<dbReference type="PANTHER" id="PTHR15377:SF3">
    <property type="entry name" value="WW DOMAIN-CONTAINING PROTEIN"/>
    <property type="match status" value="1"/>
</dbReference>
<dbReference type="Proteomes" id="UP000078046">
    <property type="component" value="Unassembled WGS sequence"/>
</dbReference>
<dbReference type="OrthoDB" id="63972at2759"/>
<reference evidence="6 7" key="1">
    <citation type="submission" date="2016-04" db="EMBL/GenBank/DDBJ databases">
        <title>The genome of Intoshia linei affirms orthonectids as highly simplified spiralians.</title>
        <authorList>
            <person name="Mikhailov K.V."/>
            <person name="Slusarev G.S."/>
            <person name="Nikitin M.A."/>
            <person name="Logacheva M.D."/>
            <person name="Penin A."/>
            <person name="Aleoshin V."/>
            <person name="Panchin Y.V."/>
        </authorList>
    </citation>
    <scope>NUCLEOTIDE SEQUENCE [LARGE SCALE GENOMIC DNA]</scope>
    <source>
        <strain evidence="6">Intl2013</strain>
        <tissue evidence="6">Whole animal</tissue>
    </source>
</reference>
<comment type="caution">
    <text evidence="6">The sequence shown here is derived from an EMBL/GenBank/DDBJ whole genome shotgun (WGS) entry which is preliminary data.</text>
</comment>
<dbReference type="FunFam" id="1.10.10.440:FF:000001">
    <property type="entry name" value="Transcription elongation regulator 1 like"/>
    <property type="match status" value="1"/>
</dbReference>
<feature type="domain" description="FF" evidence="5">
    <location>
        <begin position="601"/>
        <end position="658"/>
    </location>
</feature>
<feature type="compositionally biased region" description="Basic residues" evidence="3">
    <location>
        <begin position="334"/>
        <end position="350"/>
    </location>
</feature>
<dbReference type="Pfam" id="PF01846">
    <property type="entry name" value="FF"/>
    <property type="match status" value="5"/>
</dbReference>
<dbReference type="SMART" id="SM00456">
    <property type="entry name" value="WW"/>
    <property type="match status" value="3"/>
</dbReference>
<keyword evidence="1" id="KW-0677">Repeat</keyword>
<dbReference type="SUPFAM" id="SSF81698">
    <property type="entry name" value="FF domain"/>
    <property type="match status" value="6"/>
</dbReference>
<sequence>MADNLEVHRTKAMENVCFEEKLDYINKENGIPVDATLTPTEINSSSIKELNLNSDQLNMTQPPPSLFSAPPIQLPISVRMNFLQPPPMLPNRMPMDPRFPIFNPAIPPVGLMQKLPSLPNQQIPFVPLNPMFQPPRPILNHWNQGVWVEKETHDNKVYYYHSASNETRWEKPENENIVSFADFVANKCVPEMVPPPNIQGEPFEWKEYFTSTGQSYYFNSRTKQSVWEKPTIMNDYSQFNTGIEVEENPNVETVEDSNKPKPVASSPIPGTSWCIVWTKDNRFFYFNTFRKESFWKRPVDLMCRNDVDELVENPPKDILDKLNEANCSTVSKDNKKRQKKTKLFNNKKKEKTSDPAEEAERKAAIVRENTPLEHRMKAFRAMLAEKEVSAFSTWEKELHKIVFDERYLLLNCKDRRQVFDAFVAERVELERSEKKNQIKKIKSDFVQMLTEHNFNSKSTYNDLVRKCGKDSRYKSVERSKEREILYNEHLAALKEKERLNTTTYRERRLLFMDLLKEQHVTSKSDWNKVKKDIENDARYNSIESGTRKQNYFNDYVENLRSESSIKAKREAESIKNREREVERMLSSSLRERNKKREHHKQEEAVEVFEALLVDCIRKTNIYWSDARKALKKDERRWKLVSQLSETLKERIFSDHIDKINQKNIKEFHKLIFENLTNLTLNAKWKELKKIIKDDPRFTKFSTHDSEREIAFENYMKSRAKEAKEDLRQLLRETKSLTYKTLSILKKDESYWKNIEDVLKKDNRYLVMSVSESTRKKIITSYLEDLQERGSPPPPTATDPMRRRV</sequence>
<evidence type="ECO:0000313" key="7">
    <source>
        <dbReference type="Proteomes" id="UP000078046"/>
    </source>
</evidence>
<dbReference type="InterPro" id="IPR036020">
    <property type="entry name" value="WW_dom_sf"/>
</dbReference>
<dbReference type="InterPro" id="IPR057565">
    <property type="entry name" value="WW_TCRG1_3rd"/>
</dbReference>
<dbReference type="CDD" id="cd00201">
    <property type="entry name" value="WW"/>
    <property type="match status" value="3"/>
</dbReference>
<dbReference type="Pfam" id="PF23517">
    <property type="entry name" value="WW_TCERG1"/>
    <property type="match status" value="1"/>
</dbReference>
<gene>
    <name evidence="6" type="ORF">A3Q56_01363</name>
</gene>
<feature type="region of interest" description="Disordered" evidence="3">
    <location>
        <begin position="784"/>
        <end position="804"/>
    </location>
</feature>
<protein>
    <submittedName>
        <fullName evidence="6">Transcription elongation regulator 1</fullName>
    </submittedName>
</protein>
<evidence type="ECO:0000256" key="1">
    <source>
        <dbReference type="ARBA" id="ARBA00022737"/>
    </source>
</evidence>